<keyword evidence="1" id="KW-0812">Transmembrane</keyword>
<dbReference type="STRING" id="447422.SAMN05660903_02023"/>
<evidence type="ECO:0008006" key="4">
    <source>
        <dbReference type="Google" id="ProtNLM"/>
    </source>
</evidence>
<protein>
    <recommendedName>
        <fullName evidence="4">DUF2243 domain-containing protein</fullName>
    </recommendedName>
</protein>
<dbReference type="AlphaFoldDB" id="A0A2N0TNE2"/>
<sequence>MRDKKILNPVPLSTASVVIGLGLGGFIDGILFHQILQLHGMVSNKLPITDLVGKAVNMFWDGIFHATTFMAVLIGFVLLVRLLKRKNINPSPKLATGGALIGWGIFNTVEGIIHHHILKFHNVNEFAMNTDLWNYGFLLSGVLLLVIGYRVVYNRDHYPSRLE</sequence>
<name>A0A2N0TNE2_9FLAO</name>
<evidence type="ECO:0000256" key="1">
    <source>
        <dbReference type="SAM" id="Phobius"/>
    </source>
</evidence>
<feature type="transmembrane region" description="Helical" evidence="1">
    <location>
        <begin position="63"/>
        <end position="82"/>
    </location>
</feature>
<feature type="transmembrane region" description="Helical" evidence="1">
    <location>
        <begin position="133"/>
        <end position="152"/>
    </location>
</feature>
<reference evidence="2 3" key="1">
    <citation type="submission" date="2015-10" db="EMBL/GenBank/DDBJ databases">
        <title>Draft genome sequence of Salegentibacter salinarum KCTC 12975.</title>
        <authorList>
            <person name="Lin W."/>
            <person name="Zheng Q."/>
        </authorList>
    </citation>
    <scope>NUCLEOTIDE SEQUENCE [LARGE SCALE GENOMIC DNA]</scope>
    <source>
        <strain evidence="2 3">KCTC 12975</strain>
    </source>
</reference>
<accession>A0A2N0TNE2</accession>
<dbReference type="InterPro" id="IPR018719">
    <property type="entry name" value="DUF2243_membrane"/>
</dbReference>
<organism evidence="2 3">
    <name type="scientific">Salegentibacter salinarum</name>
    <dbReference type="NCBI Taxonomy" id="447422"/>
    <lineage>
        <taxon>Bacteria</taxon>
        <taxon>Pseudomonadati</taxon>
        <taxon>Bacteroidota</taxon>
        <taxon>Flavobacteriia</taxon>
        <taxon>Flavobacteriales</taxon>
        <taxon>Flavobacteriaceae</taxon>
        <taxon>Salegentibacter</taxon>
    </lineage>
</organism>
<feature type="transmembrane region" description="Helical" evidence="1">
    <location>
        <begin position="12"/>
        <end position="36"/>
    </location>
</feature>
<dbReference type="Pfam" id="PF10002">
    <property type="entry name" value="DUF2243"/>
    <property type="match status" value="1"/>
</dbReference>
<keyword evidence="1" id="KW-0472">Membrane</keyword>
<keyword evidence="1" id="KW-1133">Transmembrane helix</keyword>
<evidence type="ECO:0000313" key="3">
    <source>
        <dbReference type="Proteomes" id="UP000232673"/>
    </source>
</evidence>
<keyword evidence="3" id="KW-1185">Reference proteome</keyword>
<feature type="transmembrane region" description="Helical" evidence="1">
    <location>
        <begin position="94"/>
        <end position="113"/>
    </location>
</feature>
<dbReference type="EMBL" id="LKTS01000047">
    <property type="protein sequence ID" value="PKD16263.1"/>
    <property type="molecule type" value="Genomic_DNA"/>
</dbReference>
<comment type="caution">
    <text evidence="2">The sequence shown here is derived from an EMBL/GenBank/DDBJ whole genome shotgun (WGS) entry which is preliminary data.</text>
</comment>
<gene>
    <name evidence="2" type="ORF">APR41_10405</name>
</gene>
<proteinExistence type="predicted"/>
<evidence type="ECO:0000313" key="2">
    <source>
        <dbReference type="EMBL" id="PKD16263.1"/>
    </source>
</evidence>
<dbReference type="Proteomes" id="UP000232673">
    <property type="component" value="Unassembled WGS sequence"/>
</dbReference>